<protein>
    <submittedName>
        <fullName evidence="3">Uncharacterized protein</fullName>
    </submittedName>
</protein>
<dbReference type="EMBL" id="JAHDVG010000465">
    <property type="protein sequence ID" value="KAH1183502.1"/>
    <property type="molecule type" value="Genomic_DNA"/>
</dbReference>
<evidence type="ECO:0000313" key="4">
    <source>
        <dbReference type="Proteomes" id="UP000827986"/>
    </source>
</evidence>
<gene>
    <name evidence="3" type="ORF">KIL84_014118</name>
</gene>
<feature type="region of interest" description="Disordered" evidence="1">
    <location>
        <begin position="1"/>
        <end position="52"/>
    </location>
</feature>
<sequence length="105" mass="11864">MGISEDRCTRRHNPAQYLAVSRSASRPPPSPPSPSHRDPETERTHTEMGTRSHEDLFVRFSPLITSLALFMAYCILNGKAKLKGTAVQARGKAKHYNQMFIFIHI</sequence>
<dbReference type="Proteomes" id="UP000827986">
    <property type="component" value="Unassembled WGS sequence"/>
</dbReference>
<accession>A0A9D3XP31</accession>
<keyword evidence="2" id="KW-1133">Transmembrane helix</keyword>
<evidence type="ECO:0000256" key="2">
    <source>
        <dbReference type="SAM" id="Phobius"/>
    </source>
</evidence>
<keyword evidence="2" id="KW-0472">Membrane</keyword>
<feature type="compositionally biased region" description="Basic and acidic residues" evidence="1">
    <location>
        <begin position="35"/>
        <end position="52"/>
    </location>
</feature>
<proteinExistence type="predicted"/>
<organism evidence="3 4">
    <name type="scientific">Mauremys mutica</name>
    <name type="common">yellowpond turtle</name>
    <dbReference type="NCBI Taxonomy" id="74926"/>
    <lineage>
        <taxon>Eukaryota</taxon>
        <taxon>Metazoa</taxon>
        <taxon>Chordata</taxon>
        <taxon>Craniata</taxon>
        <taxon>Vertebrata</taxon>
        <taxon>Euteleostomi</taxon>
        <taxon>Archelosauria</taxon>
        <taxon>Testudinata</taxon>
        <taxon>Testudines</taxon>
        <taxon>Cryptodira</taxon>
        <taxon>Durocryptodira</taxon>
        <taxon>Testudinoidea</taxon>
        <taxon>Geoemydidae</taxon>
        <taxon>Geoemydinae</taxon>
        <taxon>Mauremys</taxon>
    </lineage>
</organism>
<evidence type="ECO:0000313" key="3">
    <source>
        <dbReference type="EMBL" id="KAH1183502.1"/>
    </source>
</evidence>
<comment type="caution">
    <text evidence="3">The sequence shown here is derived from an EMBL/GenBank/DDBJ whole genome shotgun (WGS) entry which is preliminary data.</text>
</comment>
<evidence type="ECO:0000256" key="1">
    <source>
        <dbReference type="SAM" id="MobiDB-lite"/>
    </source>
</evidence>
<feature type="transmembrane region" description="Helical" evidence="2">
    <location>
        <begin position="56"/>
        <end position="76"/>
    </location>
</feature>
<name>A0A9D3XP31_9SAUR</name>
<dbReference type="AlphaFoldDB" id="A0A9D3XP31"/>
<keyword evidence="4" id="KW-1185">Reference proteome</keyword>
<reference evidence="3" key="1">
    <citation type="submission" date="2021-09" db="EMBL/GenBank/DDBJ databases">
        <title>The genome of Mauremys mutica provides insights into the evolution of semi-aquatic lifestyle.</title>
        <authorList>
            <person name="Gong S."/>
            <person name="Gao Y."/>
        </authorList>
    </citation>
    <scope>NUCLEOTIDE SEQUENCE</scope>
    <source>
        <strain evidence="3">MM-2020</strain>
        <tissue evidence="3">Muscle</tissue>
    </source>
</reference>
<keyword evidence="2" id="KW-0812">Transmembrane</keyword>